<dbReference type="InterPro" id="IPR038404">
    <property type="entry name" value="TRAP_DctP_sf"/>
</dbReference>
<organism evidence="6 7">
    <name type="scientific">Moryella indoligenes</name>
    <dbReference type="NCBI Taxonomy" id="371674"/>
    <lineage>
        <taxon>Bacteria</taxon>
        <taxon>Bacillati</taxon>
        <taxon>Bacillota</taxon>
        <taxon>Clostridia</taxon>
        <taxon>Lachnospirales</taxon>
        <taxon>Lachnospiraceae</taxon>
        <taxon>Moryella</taxon>
    </lineage>
</organism>
<dbReference type="AlphaFoldDB" id="A0AAE3V9U2"/>
<proteinExistence type="inferred from homology"/>
<dbReference type="Proteomes" id="UP001241537">
    <property type="component" value="Unassembled WGS sequence"/>
</dbReference>
<dbReference type="PROSITE" id="PS51257">
    <property type="entry name" value="PROKAR_LIPOPROTEIN"/>
    <property type="match status" value="1"/>
</dbReference>
<dbReference type="PANTHER" id="PTHR33376">
    <property type="match status" value="1"/>
</dbReference>
<keyword evidence="6" id="KW-0675">Receptor</keyword>
<dbReference type="RefSeq" id="WP_307254073.1">
    <property type="nucleotide sequence ID" value="NZ_JAUSTO010000005.1"/>
</dbReference>
<evidence type="ECO:0000256" key="5">
    <source>
        <dbReference type="SAM" id="SignalP"/>
    </source>
</evidence>
<sequence>MKKVISFVLGMAMMSALAGCGAKKAEAPAAGGAAPAAEQKVYKINYANTVADSNPQAINAKWMADRMKELSGGRLEMTVFNNNKLGAFSDCFQQMQQPGGTVQMGDVSSASVTQFSDLYTPYALPFLFSSKEQSFQYFDKGETIKAIEDRFLEQTNVRVLGYFYNDARALTNSKRAVSSPADMNGLKLRVMTSDVYIKTFESLGAAPVSMQFSELFSALQQGAVDGQDNGLILSMDSKFNEVQKYYTDLGHVQDTSVIFISEQFYRSLPEDLQQIVVQAVQEAVDKERQDYADKLDSYLEEMKKTMEVTILTDAQRGVFKESCRPVYDWYRQAYPDYDLDAIMADIEKY</sequence>
<comment type="subcellular location">
    <subcellularLocation>
        <location evidence="1">Cell envelope</location>
    </subcellularLocation>
</comment>
<evidence type="ECO:0000313" key="7">
    <source>
        <dbReference type="Proteomes" id="UP001241537"/>
    </source>
</evidence>
<accession>A0AAE3V9U2</accession>
<gene>
    <name evidence="6" type="ORF">J2S20_001121</name>
</gene>
<dbReference type="GO" id="GO:0030288">
    <property type="term" value="C:outer membrane-bounded periplasmic space"/>
    <property type="evidence" value="ECO:0007669"/>
    <property type="project" value="InterPro"/>
</dbReference>
<dbReference type="InterPro" id="IPR004682">
    <property type="entry name" value="TRAP_DctP"/>
</dbReference>
<keyword evidence="4 5" id="KW-0732">Signal</keyword>
<dbReference type="Pfam" id="PF03480">
    <property type="entry name" value="DctP"/>
    <property type="match status" value="1"/>
</dbReference>
<evidence type="ECO:0000256" key="2">
    <source>
        <dbReference type="ARBA" id="ARBA00009023"/>
    </source>
</evidence>
<comment type="caution">
    <text evidence="6">The sequence shown here is derived from an EMBL/GenBank/DDBJ whole genome shotgun (WGS) entry which is preliminary data.</text>
</comment>
<keyword evidence="3" id="KW-0813">Transport</keyword>
<dbReference type="NCBIfam" id="NF037995">
    <property type="entry name" value="TRAP_S1"/>
    <property type="match status" value="1"/>
</dbReference>
<protein>
    <submittedName>
        <fullName evidence="6">Tripartite ATP-independent transporter DctP family solute receptor</fullName>
    </submittedName>
</protein>
<dbReference type="Gene3D" id="3.40.190.170">
    <property type="entry name" value="Bacterial extracellular solute-binding protein, family 7"/>
    <property type="match status" value="1"/>
</dbReference>
<evidence type="ECO:0000256" key="3">
    <source>
        <dbReference type="ARBA" id="ARBA00022448"/>
    </source>
</evidence>
<keyword evidence="7" id="KW-1185">Reference proteome</keyword>
<dbReference type="GO" id="GO:0055085">
    <property type="term" value="P:transmembrane transport"/>
    <property type="evidence" value="ECO:0007669"/>
    <property type="project" value="InterPro"/>
</dbReference>
<evidence type="ECO:0000313" key="6">
    <source>
        <dbReference type="EMBL" id="MDQ0152432.1"/>
    </source>
</evidence>
<dbReference type="PIRSF" id="PIRSF006470">
    <property type="entry name" value="DctB"/>
    <property type="match status" value="1"/>
</dbReference>
<dbReference type="PANTHER" id="PTHR33376:SF4">
    <property type="entry name" value="SIALIC ACID-BINDING PERIPLASMIC PROTEIN SIAP"/>
    <property type="match status" value="1"/>
</dbReference>
<dbReference type="NCBIfam" id="TIGR00787">
    <property type="entry name" value="dctP"/>
    <property type="match status" value="1"/>
</dbReference>
<evidence type="ECO:0000256" key="1">
    <source>
        <dbReference type="ARBA" id="ARBA00004196"/>
    </source>
</evidence>
<dbReference type="EMBL" id="JAUSTO010000005">
    <property type="protein sequence ID" value="MDQ0152432.1"/>
    <property type="molecule type" value="Genomic_DNA"/>
</dbReference>
<feature type="chain" id="PRO_5042082784" evidence="5">
    <location>
        <begin position="19"/>
        <end position="349"/>
    </location>
</feature>
<dbReference type="CDD" id="cd13603">
    <property type="entry name" value="PBP2_TRAP_Siap_TeaA_like"/>
    <property type="match status" value="1"/>
</dbReference>
<dbReference type="InterPro" id="IPR018389">
    <property type="entry name" value="DctP_fam"/>
</dbReference>
<evidence type="ECO:0000256" key="4">
    <source>
        <dbReference type="ARBA" id="ARBA00022729"/>
    </source>
</evidence>
<feature type="signal peptide" evidence="5">
    <location>
        <begin position="1"/>
        <end position="18"/>
    </location>
</feature>
<reference evidence="6" key="1">
    <citation type="submission" date="2023-07" db="EMBL/GenBank/DDBJ databases">
        <title>Genomic Encyclopedia of Type Strains, Phase IV (KMG-IV): sequencing the most valuable type-strain genomes for metagenomic binning, comparative biology and taxonomic classification.</title>
        <authorList>
            <person name="Goeker M."/>
        </authorList>
    </citation>
    <scope>NUCLEOTIDE SEQUENCE</scope>
    <source>
        <strain evidence="6">DSM 19659</strain>
    </source>
</reference>
<comment type="similarity">
    <text evidence="2">Belongs to the bacterial solute-binding protein 7 family.</text>
</comment>
<name>A0AAE3V9U2_9FIRM</name>